<keyword evidence="1" id="KW-1133">Transmembrane helix</keyword>
<dbReference type="InterPro" id="IPR024399">
    <property type="entry name" value="DUF2628"/>
</dbReference>
<protein>
    <submittedName>
        <fullName evidence="2">DUF2628 domain-containing protein</fullName>
    </submittedName>
</protein>
<name>A0ABS9SR89_9BACT</name>
<dbReference type="RefSeq" id="WP_240833127.1">
    <property type="nucleotide sequence ID" value="NZ_JAKWBL010000004.1"/>
</dbReference>
<evidence type="ECO:0000313" key="3">
    <source>
        <dbReference type="Proteomes" id="UP001202248"/>
    </source>
</evidence>
<keyword evidence="1" id="KW-0472">Membrane</keyword>
<evidence type="ECO:0000313" key="2">
    <source>
        <dbReference type="EMBL" id="MCH5600741.1"/>
    </source>
</evidence>
<dbReference type="Proteomes" id="UP001202248">
    <property type="component" value="Unassembled WGS sequence"/>
</dbReference>
<evidence type="ECO:0000256" key="1">
    <source>
        <dbReference type="SAM" id="Phobius"/>
    </source>
</evidence>
<feature type="transmembrane region" description="Helical" evidence="1">
    <location>
        <begin position="55"/>
        <end position="73"/>
    </location>
</feature>
<dbReference type="EMBL" id="JAKWBL010000004">
    <property type="protein sequence ID" value="MCH5600741.1"/>
    <property type="molecule type" value="Genomic_DNA"/>
</dbReference>
<feature type="transmembrane region" description="Helical" evidence="1">
    <location>
        <begin position="32"/>
        <end position="48"/>
    </location>
</feature>
<keyword evidence="3" id="KW-1185">Reference proteome</keyword>
<accession>A0ABS9SR89</accession>
<reference evidence="2 3" key="1">
    <citation type="submission" date="2022-02" db="EMBL/GenBank/DDBJ databases">
        <authorList>
            <person name="Min J."/>
        </authorList>
    </citation>
    <scope>NUCLEOTIDE SEQUENCE [LARGE SCALE GENOMIC DNA]</scope>
    <source>
        <strain evidence="2 3">GR10-1</strain>
    </source>
</reference>
<feature type="transmembrane region" description="Helical" evidence="1">
    <location>
        <begin position="85"/>
        <end position="105"/>
    </location>
</feature>
<organism evidence="2 3">
    <name type="scientific">Niabella ginsengisoli</name>
    <dbReference type="NCBI Taxonomy" id="522298"/>
    <lineage>
        <taxon>Bacteria</taxon>
        <taxon>Pseudomonadati</taxon>
        <taxon>Bacteroidota</taxon>
        <taxon>Chitinophagia</taxon>
        <taxon>Chitinophagales</taxon>
        <taxon>Chitinophagaceae</taxon>
        <taxon>Niabella</taxon>
    </lineage>
</organism>
<proteinExistence type="predicted"/>
<dbReference type="Pfam" id="PF10947">
    <property type="entry name" value="DUF2628"/>
    <property type="match status" value="1"/>
</dbReference>
<sequence length="129" mass="14862">MQQDIELYETYFQNNKSYYIDKWAKFHAGQKISFNFFAFLLGLFWFMYRKMYIETAVLIIAIIIESGLETIILPNDIEEGSASLINLVATIAIATAVGFLGNLLYIRKADKIVQEAKTKFSDSEQQKNI</sequence>
<keyword evidence="1" id="KW-0812">Transmembrane</keyword>
<gene>
    <name evidence="2" type="ORF">MKP09_23905</name>
</gene>
<comment type="caution">
    <text evidence="2">The sequence shown here is derived from an EMBL/GenBank/DDBJ whole genome shotgun (WGS) entry which is preliminary data.</text>
</comment>